<evidence type="ECO:0000313" key="3">
    <source>
        <dbReference type="EMBL" id="KAL0565799.1"/>
    </source>
</evidence>
<dbReference type="InterPro" id="IPR056884">
    <property type="entry name" value="NPHP3-like_N"/>
</dbReference>
<dbReference type="Proteomes" id="UP001465976">
    <property type="component" value="Unassembled WGS sequence"/>
</dbReference>
<evidence type="ECO:0000313" key="4">
    <source>
        <dbReference type="Proteomes" id="UP001465976"/>
    </source>
</evidence>
<evidence type="ECO:0000256" key="1">
    <source>
        <dbReference type="ARBA" id="ARBA00022737"/>
    </source>
</evidence>
<dbReference type="SUPFAM" id="SSF52540">
    <property type="entry name" value="P-loop containing nucleoside triphosphate hydrolases"/>
    <property type="match status" value="1"/>
</dbReference>
<feature type="domain" description="Nephrocystin 3-like N-terminal" evidence="2">
    <location>
        <begin position="331"/>
        <end position="497"/>
    </location>
</feature>
<protein>
    <recommendedName>
        <fullName evidence="2">Nephrocystin 3-like N-terminal domain-containing protein</fullName>
    </recommendedName>
</protein>
<gene>
    <name evidence="3" type="ORF">V5O48_016221</name>
</gene>
<dbReference type="EMBL" id="JBAHYK010002118">
    <property type="protein sequence ID" value="KAL0565799.1"/>
    <property type="molecule type" value="Genomic_DNA"/>
</dbReference>
<name>A0ABR3ESC8_9AGAR</name>
<dbReference type="PANTHER" id="PTHR10039:SF14">
    <property type="entry name" value="NACHT DOMAIN-CONTAINING PROTEIN"/>
    <property type="match status" value="1"/>
</dbReference>
<organism evidence="3 4">
    <name type="scientific">Marasmius crinis-equi</name>
    <dbReference type="NCBI Taxonomy" id="585013"/>
    <lineage>
        <taxon>Eukaryota</taxon>
        <taxon>Fungi</taxon>
        <taxon>Dikarya</taxon>
        <taxon>Basidiomycota</taxon>
        <taxon>Agaricomycotina</taxon>
        <taxon>Agaricomycetes</taxon>
        <taxon>Agaricomycetidae</taxon>
        <taxon>Agaricales</taxon>
        <taxon>Marasmiineae</taxon>
        <taxon>Marasmiaceae</taxon>
        <taxon>Marasmius</taxon>
    </lineage>
</organism>
<proteinExistence type="predicted"/>
<dbReference type="Pfam" id="PF24883">
    <property type="entry name" value="NPHP3_N"/>
    <property type="match status" value="1"/>
</dbReference>
<sequence>MDYFHTPYALFQKSCPKSLDSLIPFKAESVDGLLANEPEVFTLVVKSGKGKTLKRSEWDSTCGYWNVNIPQIQKSDTETLSIELRKHRFGLPYPYSTKAMGTLTISEVEDARRASQKELRKSISGPRDGSNIAELALIFEIASKTDIPHLDTRATALPRSAEQILDNTQVIIEVLEALSGMLQAKRKLDQDVVNLVDTMNQVYGCATVRDDPLSNYEKFRVLFDAMIRQSTECFWFISNYISEGYLRNMINAPTKINEFKLAFQRLEKSFTDAQLRTTTATSVVIKDLVVALRKPVEDIDNKLELQGLESRGRLKPLNPCLPGTRRFTISKIIEWMTSGKESMLWLSGVAGSGKSAVMSSLSDFLIKMGCSSRLAAYIRFDRMDSNSPVEFVRSLASQLARFDRRLGVDIANVVKDRSQVDLLTKLSDQLESLVIQPLQEHKSQMEAEGPVIVMIDGLDECMEGPGGSDAFLDLLKLLANSKTFASFPFLRFIVASRPEEPIRVAFTGPEQNHILRFVLDTSSKETKSDILHYLHVKLEEIFRVDPEFRALCQERDALNILATHSSGLFIWAVTIFRFLRRFPSGRLDQVLQLSVPKDSLDALNKLYSTVLNTVAAERGDRDVKAYMTPILGIIIAFGKISNAGLEEFHPSLLTSSVLCGLLKQLGYEVDGIPTSLSRFGSVIEGVESPQSNLALLHKSFDDFLTDEERAGEWFVDVKGYWSPKLAESCVAIVHSNVFSDKPDYSELSLFTHVHWTHAVSQKLDRSNPFPPSKLSTMFLDILHRGLLRWIYICTNRRHWGTMQMEDICSPMTTVFGWITLYDGTAETAEIVQELIQVYGPKDWRFPLRGKLCHHLELLFLSMLLGKMTELSKCYMSTFSQIPVTSPQRNNFQAILTAIREISHSELADHMDLFKVVPPRKDTTDFEPFNGVPNNEMLSTMLGELVEKAVKRDE</sequence>
<keyword evidence="4" id="KW-1185">Reference proteome</keyword>
<accession>A0ABR3ESC8</accession>
<dbReference type="InterPro" id="IPR027417">
    <property type="entry name" value="P-loop_NTPase"/>
</dbReference>
<dbReference type="PANTHER" id="PTHR10039">
    <property type="entry name" value="AMELOGENIN"/>
    <property type="match status" value="1"/>
</dbReference>
<dbReference type="Gene3D" id="3.40.50.300">
    <property type="entry name" value="P-loop containing nucleotide triphosphate hydrolases"/>
    <property type="match status" value="1"/>
</dbReference>
<keyword evidence="1" id="KW-0677">Repeat</keyword>
<reference evidence="3 4" key="1">
    <citation type="submission" date="2024-02" db="EMBL/GenBank/DDBJ databases">
        <title>A draft genome for the cacao thread blight pathogen Marasmius crinis-equi.</title>
        <authorList>
            <person name="Cohen S.P."/>
            <person name="Baruah I.K."/>
            <person name="Amoako-Attah I."/>
            <person name="Bukari Y."/>
            <person name="Meinhardt L.W."/>
            <person name="Bailey B.A."/>
        </authorList>
    </citation>
    <scope>NUCLEOTIDE SEQUENCE [LARGE SCALE GENOMIC DNA]</scope>
    <source>
        <strain evidence="3 4">GH-76</strain>
    </source>
</reference>
<comment type="caution">
    <text evidence="3">The sequence shown here is derived from an EMBL/GenBank/DDBJ whole genome shotgun (WGS) entry which is preliminary data.</text>
</comment>
<evidence type="ECO:0000259" key="2">
    <source>
        <dbReference type="Pfam" id="PF24883"/>
    </source>
</evidence>